<evidence type="ECO:0000256" key="3">
    <source>
        <dbReference type="ARBA" id="ARBA00004305"/>
    </source>
</evidence>
<evidence type="ECO:0000256" key="15">
    <source>
        <dbReference type="RuleBase" id="RU362092"/>
    </source>
</evidence>
<comment type="similarity">
    <text evidence="4 15">Belongs to the type IA topoisomerase family.</text>
</comment>
<keyword evidence="13 15" id="KW-0413">Isomerase</keyword>
<feature type="domain" description="GRF-type" evidence="18">
    <location>
        <begin position="847"/>
        <end position="889"/>
    </location>
</feature>
<keyword evidence="9" id="KW-0460">Magnesium</keyword>
<dbReference type="EMBL" id="CACRXK020007530">
    <property type="protein sequence ID" value="CAB4012494.1"/>
    <property type="molecule type" value="Genomic_DNA"/>
</dbReference>
<evidence type="ECO:0000259" key="18">
    <source>
        <dbReference type="PROSITE" id="PS51999"/>
    </source>
</evidence>
<evidence type="ECO:0000256" key="14">
    <source>
        <dbReference type="ARBA" id="ARBA00064039"/>
    </source>
</evidence>
<dbReference type="GO" id="GO:0003677">
    <property type="term" value="F:DNA binding"/>
    <property type="evidence" value="ECO:0007669"/>
    <property type="project" value="UniProtKB-KW"/>
</dbReference>
<keyword evidence="7" id="KW-0863">Zinc-finger</keyword>
<dbReference type="GO" id="GO:0006265">
    <property type="term" value="P:DNA topological change"/>
    <property type="evidence" value="ECO:0007669"/>
    <property type="project" value="InterPro"/>
</dbReference>
<feature type="domain" description="Topo IA-type catalytic" evidence="19">
    <location>
        <begin position="166"/>
        <end position="585"/>
    </location>
</feature>
<dbReference type="FunFam" id="2.70.20.10:FF:000004">
    <property type="entry name" value="DNA topoisomerase"/>
    <property type="match status" value="1"/>
</dbReference>
<dbReference type="FunFam" id="3.40.50.140:FF:000003">
    <property type="entry name" value="DNA topoisomerase"/>
    <property type="match status" value="1"/>
</dbReference>
<dbReference type="InterPro" id="IPR013826">
    <property type="entry name" value="Topo_IA_cen_sub3"/>
</dbReference>
<dbReference type="GO" id="GO:0006310">
    <property type="term" value="P:DNA recombination"/>
    <property type="evidence" value="ECO:0007669"/>
    <property type="project" value="TreeGrafter"/>
</dbReference>
<dbReference type="InterPro" id="IPR013825">
    <property type="entry name" value="Topo_IA_cen_sub2"/>
</dbReference>
<evidence type="ECO:0000256" key="11">
    <source>
        <dbReference type="ARBA" id="ARBA00023125"/>
    </source>
</evidence>
<dbReference type="PANTHER" id="PTHR11390:SF21">
    <property type="entry name" value="DNA TOPOISOMERASE 3-ALPHA"/>
    <property type="match status" value="1"/>
</dbReference>
<feature type="compositionally biased region" description="Low complexity" evidence="16">
    <location>
        <begin position="740"/>
        <end position="760"/>
    </location>
</feature>
<evidence type="ECO:0000256" key="16">
    <source>
        <dbReference type="SAM" id="MobiDB-lite"/>
    </source>
</evidence>
<dbReference type="Pfam" id="PF06839">
    <property type="entry name" value="Zn_ribbon_GRF"/>
    <property type="match status" value="2"/>
</dbReference>
<dbReference type="InterPro" id="IPR013497">
    <property type="entry name" value="Topo_IA_cen"/>
</dbReference>
<comment type="subunit">
    <text evidence="14">Binds ssDNA. Interacts (via N-terminal region) with BLM; the interaction is direct. Directly interacts with RMI1. Component of the RMI complex, containing at least TOP3A, RMI1 and RMI2. The RMI complex interacts with BLM.</text>
</comment>
<keyword evidence="12" id="KW-0496">Mitochondrion</keyword>
<name>A0A6S7I2D4_PARCT</name>
<dbReference type="SUPFAM" id="SSF56712">
    <property type="entry name" value="Prokaryotic type I DNA topoisomerase"/>
    <property type="match status" value="1"/>
</dbReference>
<dbReference type="InterPro" id="IPR023405">
    <property type="entry name" value="Topo_IA_core_domain"/>
</dbReference>
<dbReference type="PANTHER" id="PTHR11390">
    <property type="entry name" value="PROKARYOTIC DNA TOPOISOMERASE"/>
    <property type="match status" value="1"/>
</dbReference>
<protein>
    <recommendedName>
        <fullName evidence="15">DNA topoisomerase</fullName>
        <ecNumber evidence="15">5.6.2.1</ecNumber>
    </recommendedName>
</protein>
<dbReference type="SMART" id="SM00436">
    <property type="entry name" value="TOP1Bc"/>
    <property type="match status" value="1"/>
</dbReference>
<comment type="catalytic activity">
    <reaction evidence="1 15">
        <text>ATP-independent breakage of single-stranded DNA, followed by passage and rejoining.</text>
        <dbReference type="EC" id="5.6.2.1"/>
    </reaction>
</comment>
<feature type="domain" description="Toprim" evidence="17">
    <location>
        <begin position="4"/>
        <end position="148"/>
    </location>
</feature>
<keyword evidence="11 15" id="KW-0238">DNA-binding</keyword>
<dbReference type="GO" id="GO:0003917">
    <property type="term" value="F:DNA topoisomerase type I (single strand cut, ATP-independent) activity"/>
    <property type="evidence" value="ECO:0007669"/>
    <property type="project" value="UniProtKB-EC"/>
</dbReference>
<evidence type="ECO:0000256" key="13">
    <source>
        <dbReference type="ARBA" id="ARBA00023235"/>
    </source>
</evidence>
<keyword evidence="6" id="KW-0677">Repeat</keyword>
<evidence type="ECO:0000259" key="17">
    <source>
        <dbReference type="PROSITE" id="PS50880"/>
    </source>
</evidence>
<accession>A0A6S7I2D4</accession>
<evidence type="ECO:0000256" key="7">
    <source>
        <dbReference type="ARBA" id="ARBA00022771"/>
    </source>
</evidence>
<comment type="function">
    <text evidence="15">Introduces a single-strand break via transesterification at a target site in duplex DNA. Releases the supercoiling and torsional tension of DNA introduced during the DNA replication and transcription by transiently cleaving and rejoining one strand of the DNA duplex. The scissile phosphodiester is attacked by the catalytic tyrosine of the enzyme, resulting in the formation of a DNA-(5'-phosphotyrosyl)-enzyme intermediate and the expulsion of a 3'-OH DNA strand.</text>
</comment>
<dbReference type="Gene3D" id="2.70.20.10">
    <property type="entry name" value="Topoisomerase I, domain 3"/>
    <property type="match status" value="1"/>
</dbReference>
<dbReference type="GO" id="GO:0005654">
    <property type="term" value="C:nucleoplasm"/>
    <property type="evidence" value="ECO:0007669"/>
    <property type="project" value="UniProtKB-ARBA"/>
</dbReference>
<evidence type="ECO:0000256" key="9">
    <source>
        <dbReference type="ARBA" id="ARBA00022842"/>
    </source>
</evidence>
<evidence type="ECO:0000313" key="21">
    <source>
        <dbReference type="Proteomes" id="UP001152795"/>
    </source>
</evidence>
<evidence type="ECO:0000256" key="4">
    <source>
        <dbReference type="ARBA" id="ARBA00009446"/>
    </source>
</evidence>
<evidence type="ECO:0000313" key="20">
    <source>
        <dbReference type="EMBL" id="CAB4012494.1"/>
    </source>
</evidence>
<dbReference type="PRINTS" id="PR00417">
    <property type="entry name" value="PRTPISMRASEI"/>
</dbReference>
<dbReference type="SMART" id="SM00437">
    <property type="entry name" value="TOP1Ac"/>
    <property type="match status" value="1"/>
</dbReference>
<dbReference type="GO" id="GO:0006281">
    <property type="term" value="P:DNA repair"/>
    <property type="evidence" value="ECO:0007669"/>
    <property type="project" value="TreeGrafter"/>
</dbReference>
<dbReference type="InterPro" id="IPR006171">
    <property type="entry name" value="TOPRIM_dom"/>
</dbReference>
<dbReference type="Pfam" id="PF01751">
    <property type="entry name" value="Toprim"/>
    <property type="match status" value="1"/>
</dbReference>
<dbReference type="CDD" id="cd00186">
    <property type="entry name" value="TOP1Ac"/>
    <property type="match status" value="1"/>
</dbReference>
<dbReference type="SMART" id="SM00493">
    <property type="entry name" value="TOPRIM"/>
    <property type="match status" value="1"/>
</dbReference>
<feature type="domain" description="GRF-type" evidence="18">
    <location>
        <begin position="789"/>
        <end position="828"/>
    </location>
</feature>
<dbReference type="InterPro" id="IPR010666">
    <property type="entry name" value="Znf_GRF"/>
</dbReference>
<dbReference type="GO" id="GO:0031422">
    <property type="term" value="C:RecQ family helicase-topoisomerase III complex"/>
    <property type="evidence" value="ECO:0007669"/>
    <property type="project" value="TreeGrafter"/>
</dbReference>
<dbReference type="InterPro" id="IPR003601">
    <property type="entry name" value="Topo_IA_2"/>
</dbReference>
<dbReference type="Gene3D" id="1.10.290.10">
    <property type="entry name" value="Topoisomerase I, domain 4"/>
    <property type="match status" value="1"/>
</dbReference>
<evidence type="ECO:0000259" key="19">
    <source>
        <dbReference type="PROSITE" id="PS52039"/>
    </source>
</evidence>
<reference evidence="20" key="1">
    <citation type="submission" date="2020-04" db="EMBL/GenBank/DDBJ databases">
        <authorList>
            <person name="Alioto T."/>
            <person name="Alioto T."/>
            <person name="Gomez Garrido J."/>
        </authorList>
    </citation>
    <scope>NUCLEOTIDE SEQUENCE</scope>
    <source>
        <strain evidence="20">A484AB</strain>
    </source>
</reference>
<comment type="subcellular location">
    <subcellularLocation>
        <location evidence="3">Mitochondrion matrix</location>
    </subcellularLocation>
</comment>
<evidence type="ECO:0000256" key="12">
    <source>
        <dbReference type="ARBA" id="ARBA00023128"/>
    </source>
</evidence>
<keyword evidence="21" id="KW-1185">Reference proteome</keyword>
<dbReference type="CDD" id="cd03362">
    <property type="entry name" value="TOPRIM_TopoIA_TopoIII"/>
    <property type="match status" value="1"/>
</dbReference>
<organism evidence="20 21">
    <name type="scientific">Paramuricea clavata</name>
    <name type="common">Red gorgonian</name>
    <name type="synonym">Violescent sea-whip</name>
    <dbReference type="NCBI Taxonomy" id="317549"/>
    <lineage>
        <taxon>Eukaryota</taxon>
        <taxon>Metazoa</taxon>
        <taxon>Cnidaria</taxon>
        <taxon>Anthozoa</taxon>
        <taxon>Octocorallia</taxon>
        <taxon>Malacalcyonacea</taxon>
        <taxon>Plexauridae</taxon>
        <taxon>Paramuricea</taxon>
    </lineage>
</organism>
<keyword evidence="10 15" id="KW-0799">Topoisomerase</keyword>
<evidence type="ECO:0000256" key="5">
    <source>
        <dbReference type="ARBA" id="ARBA00022723"/>
    </source>
</evidence>
<gene>
    <name evidence="20" type="ORF">PACLA_8A047676</name>
</gene>
<dbReference type="Proteomes" id="UP001152795">
    <property type="component" value="Unassembled WGS sequence"/>
</dbReference>
<dbReference type="GO" id="GO:0005759">
    <property type="term" value="C:mitochondrial matrix"/>
    <property type="evidence" value="ECO:0007669"/>
    <property type="project" value="UniProtKB-SubCell"/>
</dbReference>
<sequence length="926" mass="106451">MAFRVLNVAEKNDAAREIARIMSRGGNSRREGMSRYNKIYEYEYNLFGRRCEMTMTSLSGHLMEIEFVVGYQKWHSCQPLALFTAPIEKKVSSNMDGIRKTLEKEIRRCNALIVWTDCDREGENIGYEVIEVCRRIKPRIDIYRARFSEITAPSITRACATLGRPDERTSFAVDVRQELDLRIGAAFTRFQTLRLQKRFPEVLSEQLISYGSCQFPTLGFVVQRYNEIVAFVAETFFKIKVKHSTPDGEAEFNWKRVRLFYRLACAVLHQGCLENPMATVVNQTSKPKSKWRPLPLDTVELEKLASRKLRINAKETMRIAEKLYNQGFISYPRTETNIFPSSLDLTNLIQQQTVDENWGQFSANLLTEGANPRQGRKTDNAHPPIHPTKFTATLNGQEKRLYEFIVRSFLACCSKDAQGIETTVEIDIAREKFTAKGLSITAKNYLDVYPYEKWCDKTLPIYRTGDTFMPTSIDMVEGETEPPSLLTEADLIALMEKHGIGTDATHAEHIEKIKARNYVGVQPDGKFVPGELGMGLVQGYDAMGLEMSQPHLRAELERDLKKICLGQKQKDVVLREHIEKYKEVFVQTCEQVNQLDQALAQFFGEPVQLNEDPVTSQVINSQPVFTCPSCQTQMCMKKTQDKGFMIGCMRYPECTSRAFFPSFVLDAQVTERVCSRCIPRPVYKIKFQFKRGSVPPMMDLEYCTCILCDEYLQEILSFRINASSSVTQRNTSTRRDNGRNNENNNRRGGQMSSTTQSQPRRPQRPPFQPDNHDSNKRPRPPRPENYVLCGCDQRAIIRTVRKEGVNKGREFYTCEKRECDFFLWADEGRGDDQTNQNQANDRRPNLCQCRQQAVVRTVQKAGPNQHRQFYCCSKPSGQACKFFEWLDSERPTSQPPPAQNQRPNRKPRCCGICRQPGHTRNKCPRK</sequence>
<feature type="region of interest" description="Disordered" evidence="16">
    <location>
        <begin position="725"/>
        <end position="786"/>
    </location>
</feature>
<comment type="caution">
    <text evidence="20">The sequence shown here is derived from an EMBL/GenBank/DDBJ whole genome shotgun (WGS) entry which is preliminary data.</text>
</comment>
<dbReference type="FunFam" id="1.10.290.10:FF:000001">
    <property type="entry name" value="DNA topoisomerase"/>
    <property type="match status" value="1"/>
</dbReference>
<dbReference type="OrthoDB" id="430051at2759"/>
<dbReference type="PROSITE" id="PS50880">
    <property type="entry name" value="TOPRIM"/>
    <property type="match status" value="1"/>
</dbReference>
<dbReference type="EC" id="5.6.2.1" evidence="15"/>
<dbReference type="InterPro" id="IPR034144">
    <property type="entry name" value="TOPRIM_TopoIII"/>
</dbReference>
<dbReference type="InterPro" id="IPR000380">
    <property type="entry name" value="Topo_IA"/>
</dbReference>
<evidence type="ECO:0000256" key="1">
    <source>
        <dbReference type="ARBA" id="ARBA00000213"/>
    </source>
</evidence>
<dbReference type="PROSITE" id="PS52039">
    <property type="entry name" value="TOPO_IA_2"/>
    <property type="match status" value="1"/>
</dbReference>
<evidence type="ECO:0000256" key="8">
    <source>
        <dbReference type="ARBA" id="ARBA00022833"/>
    </source>
</evidence>
<dbReference type="InterPro" id="IPR013824">
    <property type="entry name" value="Topo_IA_cen_sub1"/>
</dbReference>
<dbReference type="Pfam" id="PF01131">
    <property type="entry name" value="Topoisom_bac"/>
    <property type="match status" value="1"/>
</dbReference>
<evidence type="ECO:0000256" key="2">
    <source>
        <dbReference type="ARBA" id="ARBA00001946"/>
    </source>
</evidence>
<keyword evidence="8" id="KW-0862">Zinc</keyword>
<dbReference type="FunFam" id="1.10.460.10:FF:000020">
    <property type="entry name" value="DNA topoisomerase 3-alpha"/>
    <property type="match status" value="1"/>
</dbReference>
<evidence type="ECO:0000256" key="10">
    <source>
        <dbReference type="ARBA" id="ARBA00023029"/>
    </source>
</evidence>
<dbReference type="GO" id="GO:0008270">
    <property type="term" value="F:zinc ion binding"/>
    <property type="evidence" value="ECO:0007669"/>
    <property type="project" value="UniProtKB-KW"/>
</dbReference>
<evidence type="ECO:0000256" key="6">
    <source>
        <dbReference type="ARBA" id="ARBA00022737"/>
    </source>
</evidence>
<dbReference type="AlphaFoldDB" id="A0A6S7I2D4"/>
<comment type="cofactor">
    <cofactor evidence="2">
        <name>Mg(2+)</name>
        <dbReference type="ChEBI" id="CHEBI:18420"/>
    </cofactor>
</comment>
<keyword evidence="5" id="KW-0479">Metal-binding</keyword>
<dbReference type="PROSITE" id="PS51999">
    <property type="entry name" value="ZF_GRF"/>
    <property type="match status" value="2"/>
</dbReference>
<dbReference type="Gene3D" id="1.10.460.10">
    <property type="entry name" value="Topoisomerase I, domain 2"/>
    <property type="match status" value="1"/>
</dbReference>
<dbReference type="Gene3D" id="3.40.50.140">
    <property type="match status" value="1"/>
</dbReference>
<dbReference type="InterPro" id="IPR003602">
    <property type="entry name" value="Topo_IA_DNA-bd_dom"/>
</dbReference>
<proteinExistence type="inferred from homology"/>